<dbReference type="EMBL" id="JADCNM010000001">
    <property type="protein sequence ID" value="KAG0501267.1"/>
    <property type="molecule type" value="Genomic_DNA"/>
</dbReference>
<keyword evidence="2" id="KW-1133">Transmembrane helix</keyword>
<sequence length="209" mass="22875">MDGKKTTHIVLIFSLSLSSIGGVGITWLSKQSISLRDRGFGDDVAASAQRASSGEINAGDGPSDRSSFEWSPRSNGRVRRKQQAFKAGANELAVLAAFSCAFWGTMRHGATTGLKETRGVSYWGSNSNPEAQELVKSARGGVYLPHRKPTNTPRRHQPRRRCPPQNTRDDLVAEVSWYENCCNTIGHLPAMRTTARYHAGDSFHGSSRI</sequence>
<accession>A0A835SBS4</accession>
<keyword evidence="2" id="KW-0812">Transmembrane</keyword>
<feature type="transmembrane region" description="Helical" evidence="2">
    <location>
        <begin position="6"/>
        <end position="28"/>
    </location>
</feature>
<feature type="region of interest" description="Disordered" evidence="1">
    <location>
        <begin position="143"/>
        <end position="167"/>
    </location>
</feature>
<feature type="compositionally biased region" description="Basic residues" evidence="1">
    <location>
        <begin position="145"/>
        <end position="162"/>
    </location>
</feature>
<name>A0A835SBS4_VANPL</name>
<evidence type="ECO:0000313" key="3">
    <source>
        <dbReference type="EMBL" id="KAG0501267.1"/>
    </source>
</evidence>
<evidence type="ECO:0000256" key="1">
    <source>
        <dbReference type="SAM" id="MobiDB-lite"/>
    </source>
</evidence>
<keyword evidence="2" id="KW-0472">Membrane</keyword>
<proteinExistence type="predicted"/>
<feature type="region of interest" description="Disordered" evidence="1">
    <location>
        <begin position="51"/>
        <end position="77"/>
    </location>
</feature>
<organism evidence="3 4">
    <name type="scientific">Vanilla planifolia</name>
    <name type="common">Vanilla</name>
    <dbReference type="NCBI Taxonomy" id="51239"/>
    <lineage>
        <taxon>Eukaryota</taxon>
        <taxon>Viridiplantae</taxon>
        <taxon>Streptophyta</taxon>
        <taxon>Embryophyta</taxon>
        <taxon>Tracheophyta</taxon>
        <taxon>Spermatophyta</taxon>
        <taxon>Magnoliopsida</taxon>
        <taxon>Liliopsida</taxon>
        <taxon>Asparagales</taxon>
        <taxon>Orchidaceae</taxon>
        <taxon>Vanilloideae</taxon>
        <taxon>Vanilleae</taxon>
        <taxon>Vanilla</taxon>
    </lineage>
</organism>
<dbReference type="AlphaFoldDB" id="A0A835SBS4"/>
<evidence type="ECO:0000256" key="2">
    <source>
        <dbReference type="SAM" id="Phobius"/>
    </source>
</evidence>
<comment type="caution">
    <text evidence="3">The sequence shown here is derived from an EMBL/GenBank/DDBJ whole genome shotgun (WGS) entry which is preliminary data.</text>
</comment>
<evidence type="ECO:0000313" key="4">
    <source>
        <dbReference type="Proteomes" id="UP000639772"/>
    </source>
</evidence>
<protein>
    <submittedName>
        <fullName evidence="3">Uncharacterized protein</fullName>
    </submittedName>
</protein>
<gene>
    <name evidence="3" type="ORF">HPP92_001339</name>
</gene>
<dbReference type="Proteomes" id="UP000639772">
    <property type="component" value="Chromosome 1"/>
</dbReference>
<reference evidence="3 4" key="1">
    <citation type="journal article" date="2020" name="Nat. Food">
        <title>A phased Vanilla planifolia genome enables genetic improvement of flavour and production.</title>
        <authorList>
            <person name="Hasing T."/>
            <person name="Tang H."/>
            <person name="Brym M."/>
            <person name="Khazi F."/>
            <person name="Huang T."/>
            <person name="Chambers A.H."/>
        </authorList>
    </citation>
    <scope>NUCLEOTIDE SEQUENCE [LARGE SCALE GENOMIC DNA]</scope>
    <source>
        <tissue evidence="3">Leaf</tissue>
    </source>
</reference>